<keyword evidence="2" id="KW-1185">Reference proteome</keyword>
<dbReference type="AlphaFoldDB" id="A0A409Y7Q0"/>
<protein>
    <submittedName>
        <fullName evidence="1">Uncharacterized protein</fullName>
    </submittedName>
</protein>
<proteinExistence type="predicted"/>
<comment type="caution">
    <text evidence="1">The sequence shown here is derived from an EMBL/GenBank/DDBJ whole genome shotgun (WGS) entry which is preliminary data.</text>
</comment>
<dbReference type="EMBL" id="NHYE01001079">
    <property type="protein sequence ID" value="PPQ99125.1"/>
    <property type="molecule type" value="Genomic_DNA"/>
</dbReference>
<gene>
    <name evidence="1" type="ORF">CVT26_014375</name>
</gene>
<dbReference type="Proteomes" id="UP000284706">
    <property type="component" value="Unassembled WGS sequence"/>
</dbReference>
<evidence type="ECO:0000313" key="1">
    <source>
        <dbReference type="EMBL" id="PPQ99125.1"/>
    </source>
</evidence>
<reference evidence="1 2" key="1">
    <citation type="journal article" date="2018" name="Evol. Lett.">
        <title>Horizontal gene cluster transfer increased hallucinogenic mushroom diversity.</title>
        <authorList>
            <person name="Reynolds H.T."/>
            <person name="Vijayakumar V."/>
            <person name="Gluck-Thaler E."/>
            <person name="Korotkin H.B."/>
            <person name="Matheny P.B."/>
            <person name="Slot J.C."/>
        </authorList>
    </citation>
    <scope>NUCLEOTIDE SEQUENCE [LARGE SCALE GENOMIC DNA]</scope>
    <source>
        <strain evidence="1 2">SRW20</strain>
    </source>
</reference>
<evidence type="ECO:0000313" key="2">
    <source>
        <dbReference type="Proteomes" id="UP000284706"/>
    </source>
</evidence>
<dbReference type="InParanoid" id="A0A409Y7Q0"/>
<accession>A0A409Y7Q0</accession>
<sequence>MFATRKTSLMLLQATQATCWNPRLENHQNRRPDWNWNQYLEQGQNQCLNWRREQEWDSDLLQSRVPAEQASAARWYE</sequence>
<organism evidence="1 2">
    <name type="scientific">Gymnopilus dilepis</name>
    <dbReference type="NCBI Taxonomy" id="231916"/>
    <lineage>
        <taxon>Eukaryota</taxon>
        <taxon>Fungi</taxon>
        <taxon>Dikarya</taxon>
        <taxon>Basidiomycota</taxon>
        <taxon>Agaricomycotina</taxon>
        <taxon>Agaricomycetes</taxon>
        <taxon>Agaricomycetidae</taxon>
        <taxon>Agaricales</taxon>
        <taxon>Agaricineae</taxon>
        <taxon>Hymenogastraceae</taxon>
        <taxon>Gymnopilus</taxon>
    </lineage>
</organism>
<name>A0A409Y7Q0_9AGAR</name>